<dbReference type="PANTHER" id="PTHR33164">
    <property type="entry name" value="TRANSCRIPTIONAL REGULATOR, MARR FAMILY"/>
    <property type="match status" value="1"/>
</dbReference>
<dbReference type="InterPro" id="IPR039422">
    <property type="entry name" value="MarR/SlyA-like"/>
</dbReference>
<dbReference type="PROSITE" id="PS50995">
    <property type="entry name" value="HTH_MARR_2"/>
    <property type="match status" value="1"/>
</dbReference>
<gene>
    <name evidence="2" type="ORF">TR51_00220</name>
</gene>
<dbReference type="Pfam" id="PF12802">
    <property type="entry name" value="MarR_2"/>
    <property type="match status" value="1"/>
</dbReference>
<dbReference type="PANTHER" id="PTHR33164:SF104">
    <property type="entry name" value="TRANSCRIPTIONAL REGULATORY PROTEIN"/>
    <property type="match status" value="1"/>
</dbReference>
<proteinExistence type="predicted"/>
<dbReference type="AlphaFoldDB" id="A0A0D0P3I6"/>
<reference evidence="2 3" key="1">
    <citation type="submission" date="2015-02" db="EMBL/GenBank/DDBJ databases">
        <title>Draft genome sequence of Kitasatospora griseola MF730-N6, a bafilomycin, terpentecin and satosporin producer.</title>
        <authorList>
            <person name="Arens J.C."/>
            <person name="Haltli B."/>
            <person name="Kerr R.G."/>
        </authorList>
    </citation>
    <scope>NUCLEOTIDE SEQUENCE [LARGE SCALE GENOMIC DNA]</scope>
    <source>
        <strain evidence="2 3">MF730-N6</strain>
    </source>
</reference>
<organism evidence="2 3">
    <name type="scientific">Kitasatospora griseola</name>
    <name type="common">Streptomyces griseolosporeus</name>
    <dbReference type="NCBI Taxonomy" id="2064"/>
    <lineage>
        <taxon>Bacteria</taxon>
        <taxon>Bacillati</taxon>
        <taxon>Actinomycetota</taxon>
        <taxon>Actinomycetes</taxon>
        <taxon>Kitasatosporales</taxon>
        <taxon>Streptomycetaceae</taxon>
        <taxon>Kitasatospora</taxon>
    </lineage>
</organism>
<dbReference type="OrthoDB" id="3237509at2"/>
<accession>A0A0D0P3I6</accession>
<name>A0A0D0P3I6_KITGR</name>
<dbReference type="InterPro" id="IPR036388">
    <property type="entry name" value="WH-like_DNA-bd_sf"/>
</dbReference>
<dbReference type="Gene3D" id="1.10.10.10">
    <property type="entry name" value="Winged helix-like DNA-binding domain superfamily/Winged helix DNA-binding domain"/>
    <property type="match status" value="1"/>
</dbReference>
<evidence type="ECO:0000313" key="2">
    <source>
        <dbReference type="EMBL" id="KIQ66166.1"/>
    </source>
</evidence>
<evidence type="ECO:0000313" key="3">
    <source>
        <dbReference type="Proteomes" id="UP000032066"/>
    </source>
</evidence>
<dbReference type="Proteomes" id="UP000032066">
    <property type="component" value="Unassembled WGS sequence"/>
</dbReference>
<dbReference type="InterPro" id="IPR000835">
    <property type="entry name" value="HTH_MarR-typ"/>
</dbReference>
<dbReference type="PATRIC" id="fig|2064.6.peg.57"/>
<sequence>MDHVDVMLDQWSRERPDLDLAAVGTVGRLGRFALLAGRFVEEVFRQHGLQRGEFDVLATLRRSGAPYELMPSELAALLLMSRAGMTSRIDRLESAGLVERSTDPADRRSVRIALTAAGRTLVDAAFTDHAANETALLSALSGEERATLDGLLRKLLADVEGTDSPAP</sequence>
<dbReference type="GO" id="GO:0003700">
    <property type="term" value="F:DNA-binding transcription factor activity"/>
    <property type="evidence" value="ECO:0007669"/>
    <property type="project" value="InterPro"/>
</dbReference>
<dbReference type="SUPFAM" id="SSF46785">
    <property type="entry name" value="Winged helix' DNA-binding domain"/>
    <property type="match status" value="1"/>
</dbReference>
<dbReference type="RefSeq" id="WP_043907165.1">
    <property type="nucleotide sequence ID" value="NZ_JXZB01000001.1"/>
</dbReference>
<evidence type="ECO:0000259" key="1">
    <source>
        <dbReference type="PROSITE" id="PS50995"/>
    </source>
</evidence>
<dbReference type="GO" id="GO:0006950">
    <property type="term" value="P:response to stress"/>
    <property type="evidence" value="ECO:0007669"/>
    <property type="project" value="TreeGrafter"/>
</dbReference>
<dbReference type="PRINTS" id="PR00598">
    <property type="entry name" value="HTHMARR"/>
</dbReference>
<dbReference type="EMBL" id="JXZB01000001">
    <property type="protein sequence ID" value="KIQ66166.1"/>
    <property type="molecule type" value="Genomic_DNA"/>
</dbReference>
<keyword evidence="3" id="KW-1185">Reference proteome</keyword>
<dbReference type="InterPro" id="IPR036390">
    <property type="entry name" value="WH_DNA-bd_sf"/>
</dbReference>
<dbReference type="STRING" id="2064.TR51_00220"/>
<protein>
    <submittedName>
        <fullName evidence="2">MarR family transcriptional regulator</fullName>
    </submittedName>
</protein>
<feature type="domain" description="HTH marR-type" evidence="1">
    <location>
        <begin position="1"/>
        <end position="157"/>
    </location>
</feature>
<dbReference type="SMART" id="SM00347">
    <property type="entry name" value="HTH_MARR"/>
    <property type="match status" value="1"/>
</dbReference>
<comment type="caution">
    <text evidence="2">The sequence shown here is derived from an EMBL/GenBank/DDBJ whole genome shotgun (WGS) entry which is preliminary data.</text>
</comment>